<proteinExistence type="predicted"/>
<keyword evidence="2" id="KW-1185">Reference proteome</keyword>
<organism evidence="1 2">
    <name type="scientific">Sesamum alatum</name>
    <dbReference type="NCBI Taxonomy" id="300844"/>
    <lineage>
        <taxon>Eukaryota</taxon>
        <taxon>Viridiplantae</taxon>
        <taxon>Streptophyta</taxon>
        <taxon>Embryophyta</taxon>
        <taxon>Tracheophyta</taxon>
        <taxon>Spermatophyta</taxon>
        <taxon>Magnoliopsida</taxon>
        <taxon>eudicotyledons</taxon>
        <taxon>Gunneridae</taxon>
        <taxon>Pentapetalae</taxon>
        <taxon>asterids</taxon>
        <taxon>lamiids</taxon>
        <taxon>Lamiales</taxon>
        <taxon>Pedaliaceae</taxon>
        <taxon>Sesamum</taxon>
    </lineage>
</organism>
<evidence type="ECO:0000313" key="1">
    <source>
        <dbReference type="EMBL" id="KAK4433532.1"/>
    </source>
</evidence>
<gene>
    <name evidence="1" type="ORF">Salat_1115500</name>
</gene>
<comment type="caution">
    <text evidence="1">The sequence shown here is derived from an EMBL/GenBank/DDBJ whole genome shotgun (WGS) entry which is preliminary data.</text>
</comment>
<reference evidence="1" key="2">
    <citation type="journal article" date="2024" name="Plant">
        <title>Genomic evolution and insights into agronomic trait innovations of Sesamum species.</title>
        <authorList>
            <person name="Miao H."/>
            <person name="Wang L."/>
            <person name="Qu L."/>
            <person name="Liu H."/>
            <person name="Sun Y."/>
            <person name="Le M."/>
            <person name="Wang Q."/>
            <person name="Wei S."/>
            <person name="Zheng Y."/>
            <person name="Lin W."/>
            <person name="Duan Y."/>
            <person name="Cao H."/>
            <person name="Xiong S."/>
            <person name="Wang X."/>
            <person name="Wei L."/>
            <person name="Li C."/>
            <person name="Ma Q."/>
            <person name="Ju M."/>
            <person name="Zhao R."/>
            <person name="Li G."/>
            <person name="Mu C."/>
            <person name="Tian Q."/>
            <person name="Mei H."/>
            <person name="Zhang T."/>
            <person name="Gao T."/>
            <person name="Zhang H."/>
        </authorList>
    </citation>
    <scope>NUCLEOTIDE SEQUENCE</scope>
    <source>
        <strain evidence="1">3651</strain>
    </source>
</reference>
<reference evidence="1" key="1">
    <citation type="submission" date="2020-06" db="EMBL/GenBank/DDBJ databases">
        <authorList>
            <person name="Li T."/>
            <person name="Hu X."/>
            <person name="Zhang T."/>
            <person name="Song X."/>
            <person name="Zhang H."/>
            <person name="Dai N."/>
            <person name="Sheng W."/>
            <person name="Hou X."/>
            <person name="Wei L."/>
        </authorList>
    </citation>
    <scope>NUCLEOTIDE SEQUENCE</scope>
    <source>
        <strain evidence="1">3651</strain>
        <tissue evidence="1">Leaf</tissue>
    </source>
</reference>
<sequence>MLRNKSVWTSGLASGTWSWKIVRLRTYLLHMLDYRVGDGCRFSLWHDLWFLGGASSQQFPKAPLTGLSFTTKLSVVIIQGAWEWLGHSGRALVEVMTILEGHPHIEGCEDRIFWKSNTVKFVTAEAYKLFTPQVPKVYWSGLLQDKFMIAWDKFILWLAIQGNLSTMDKA</sequence>
<accession>A0AAE2CT50</accession>
<evidence type="ECO:0008006" key="3">
    <source>
        <dbReference type="Google" id="ProtNLM"/>
    </source>
</evidence>
<dbReference type="Proteomes" id="UP001293254">
    <property type="component" value="Unassembled WGS sequence"/>
</dbReference>
<dbReference type="EMBL" id="JACGWO010000003">
    <property type="protein sequence ID" value="KAK4433532.1"/>
    <property type="molecule type" value="Genomic_DNA"/>
</dbReference>
<name>A0AAE2CT50_9LAMI</name>
<protein>
    <recommendedName>
        <fullName evidence="3">Reverse transcriptase zinc-binding domain-containing protein</fullName>
    </recommendedName>
</protein>
<evidence type="ECO:0000313" key="2">
    <source>
        <dbReference type="Proteomes" id="UP001293254"/>
    </source>
</evidence>
<dbReference type="AlphaFoldDB" id="A0AAE2CT50"/>